<evidence type="ECO:0000256" key="3">
    <source>
        <dbReference type="ARBA" id="ARBA00023002"/>
    </source>
</evidence>
<dbReference type="GO" id="GO:0008677">
    <property type="term" value="F:2-dehydropantoate 2-reductase activity"/>
    <property type="evidence" value="ECO:0007669"/>
    <property type="project" value="UniProtKB-EC"/>
</dbReference>
<dbReference type="GO" id="GO:0015940">
    <property type="term" value="P:pantothenate biosynthetic process"/>
    <property type="evidence" value="ECO:0007669"/>
    <property type="project" value="InterPro"/>
</dbReference>
<dbReference type="Pfam" id="PF08546">
    <property type="entry name" value="ApbA_C"/>
    <property type="match status" value="1"/>
</dbReference>
<dbReference type="InterPro" id="IPR013332">
    <property type="entry name" value="KPR_N"/>
</dbReference>
<dbReference type="InterPro" id="IPR013328">
    <property type="entry name" value="6PGD_dom2"/>
</dbReference>
<dbReference type="InterPro" id="IPR036291">
    <property type="entry name" value="NAD(P)-bd_dom_sf"/>
</dbReference>
<dbReference type="AlphaFoldDB" id="A0A6A6UKD8"/>
<keyword evidence="8" id="KW-1185">Reference proteome</keyword>
<feature type="domain" description="Ketopantoate reductase C-terminal" evidence="6">
    <location>
        <begin position="177"/>
        <end position="298"/>
    </location>
</feature>
<dbReference type="InterPro" id="IPR003710">
    <property type="entry name" value="ApbA"/>
</dbReference>
<dbReference type="InterPro" id="IPR013752">
    <property type="entry name" value="KPA_reductase"/>
</dbReference>
<dbReference type="SUPFAM" id="SSF51735">
    <property type="entry name" value="NAD(P)-binding Rossmann-fold domains"/>
    <property type="match status" value="1"/>
</dbReference>
<dbReference type="PANTHER" id="PTHR21708:SF26">
    <property type="entry name" value="2-DEHYDROPANTOATE 2-REDUCTASE"/>
    <property type="match status" value="1"/>
</dbReference>
<dbReference type="EMBL" id="MU004231">
    <property type="protein sequence ID" value="KAF2672709.1"/>
    <property type="molecule type" value="Genomic_DNA"/>
</dbReference>
<dbReference type="InterPro" id="IPR008927">
    <property type="entry name" value="6-PGluconate_DH-like_C_sf"/>
</dbReference>
<dbReference type="Gene3D" id="1.10.1040.10">
    <property type="entry name" value="N-(1-d-carboxylethyl)-l-norvaline Dehydrogenase, domain 2"/>
    <property type="match status" value="1"/>
</dbReference>
<feature type="domain" description="Ketopantoate reductase N-terminal" evidence="5">
    <location>
        <begin position="4"/>
        <end position="152"/>
    </location>
</feature>
<dbReference type="Gene3D" id="3.40.50.720">
    <property type="entry name" value="NAD(P)-binding Rossmann-like Domain"/>
    <property type="match status" value="1"/>
</dbReference>
<gene>
    <name evidence="7" type="ORF">BT63DRAFT_475322</name>
</gene>
<comment type="function">
    <text evidence="4">Catalyzes the NADPH-dependent reduction of ketopantoate into pantoic acid.</text>
</comment>
<organism evidence="7 8">
    <name type="scientific">Microthyrium microscopicum</name>
    <dbReference type="NCBI Taxonomy" id="703497"/>
    <lineage>
        <taxon>Eukaryota</taxon>
        <taxon>Fungi</taxon>
        <taxon>Dikarya</taxon>
        <taxon>Ascomycota</taxon>
        <taxon>Pezizomycotina</taxon>
        <taxon>Dothideomycetes</taxon>
        <taxon>Dothideomycetes incertae sedis</taxon>
        <taxon>Microthyriales</taxon>
        <taxon>Microthyriaceae</taxon>
        <taxon>Microthyrium</taxon>
    </lineage>
</organism>
<evidence type="ECO:0000256" key="2">
    <source>
        <dbReference type="ARBA" id="ARBA00022857"/>
    </source>
</evidence>
<keyword evidence="2 4" id="KW-0521">NADP</keyword>
<proteinExistence type="inferred from homology"/>
<dbReference type="PANTHER" id="PTHR21708">
    <property type="entry name" value="PROBABLE 2-DEHYDROPANTOATE 2-REDUCTASE"/>
    <property type="match status" value="1"/>
</dbReference>
<dbReference type="Pfam" id="PF02558">
    <property type="entry name" value="ApbA"/>
    <property type="match status" value="1"/>
</dbReference>
<dbReference type="OrthoDB" id="3609at2759"/>
<evidence type="ECO:0000259" key="5">
    <source>
        <dbReference type="Pfam" id="PF02558"/>
    </source>
</evidence>
<reference evidence="7" key="1">
    <citation type="journal article" date="2020" name="Stud. Mycol.">
        <title>101 Dothideomycetes genomes: a test case for predicting lifestyles and emergence of pathogens.</title>
        <authorList>
            <person name="Haridas S."/>
            <person name="Albert R."/>
            <person name="Binder M."/>
            <person name="Bloem J."/>
            <person name="Labutti K."/>
            <person name="Salamov A."/>
            <person name="Andreopoulos B."/>
            <person name="Baker S."/>
            <person name="Barry K."/>
            <person name="Bills G."/>
            <person name="Bluhm B."/>
            <person name="Cannon C."/>
            <person name="Castanera R."/>
            <person name="Culley D."/>
            <person name="Daum C."/>
            <person name="Ezra D."/>
            <person name="Gonzalez J."/>
            <person name="Henrissat B."/>
            <person name="Kuo A."/>
            <person name="Liang C."/>
            <person name="Lipzen A."/>
            <person name="Lutzoni F."/>
            <person name="Magnuson J."/>
            <person name="Mondo S."/>
            <person name="Nolan M."/>
            <person name="Ohm R."/>
            <person name="Pangilinan J."/>
            <person name="Park H.-J."/>
            <person name="Ramirez L."/>
            <person name="Alfaro M."/>
            <person name="Sun H."/>
            <person name="Tritt A."/>
            <person name="Yoshinaga Y."/>
            <person name="Zwiers L.-H."/>
            <person name="Turgeon B."/>
            <person name="Goodwin S."/>
            <person name="Spatafora J."/>
            <person name="Crous P."/>
            <person name="Grigoriev I."/>
        </authorList>
    </citation>
    <scope>NUCLEOTIDE SEQUENCE</scope>
    <source>
        <strain evidence="7">CBS 115976</strain>
    </source>
</reference>
<dbReference type="SUPFAM" id="SSF48179">
    <property type="entry name" value="6-phosphogluconate dehydrogenase C-terminal domain-like"/>
    <property type="match status" value="1"/>
</dbReference>
<protein>
    <recommendedName>
        <fullName evidence="4">2-dehydropantoate 2-reductase</fullName>
        <ecNumber evidence="4">1.1.1.169</ecNumber>
    </recommendedName>
    <alternativeName>
        <fullName evidence="4">Ketopantoate reductase</fullName>
    </alternativeName>
</protein>
<evidence type="ECO:0000313" key="7">
    <source>
        <dbReference type="EMBL" id="KAF2672709.1"/>
    </source>
</evidence>
<evidence type="ECO:0000256" key="1">
    <source>
        <dbReference type="ARBA" id="ARBA00007870"/>
    </source>
</evidence>
<dbReference type="Proteomes" id="UP000799302">
    <property type="component" value="Unassembled WGS sequence"/>
</dbReference>
<evidence type="ECO:0000256" key="4">
    <source>
        <dbReference type="RuleBase" id="RU362068"/>
    </source>
</evidence>
<dbReference type="GO" id="GO:0005737">
    <property type="term" value="C:cytoplasm"/>
    <property type="evidence" value="ECO:0007669"/>
    <property type="project" value="TreeGrafter"/>
</dbReference>
<comment type="catalytic activity">
    <reaction evidence="4">
        <text>(R)-pantoate + NADP(+) = 2-dehydropantoate + NADPH + H(+)</text>
        <dbReference type="Rhea" id="RHEA:16233"/>
        <dbReference type="ChEBI" id="CHEBI:11561"/>
        <dbReference type="ChEBI" id="CHEBI:15378"/>
        <dbReference type="ChEBI" id="CHEBI:15980"/>
        <dbReference type="ChEBI" id="CHEBI:57783"/>
        <dbReference type="ChEBI" id="CHEBI:58349"/>
        <dbReference type="EC" id="1.1.1.169"/>
    </reaction>
</comment>
<comment type="similarity">
    <text evidence="1 4">Belongs to the ketopantoate reductase family.</text>
</comment>
<dbReference type="InterPro" id="IPR051402">
    <property type="entry name" value="KPR-Related"/>
</dbReference>
<name>A0A6A6UKD8_9PEZI</name>
<keyword evidence="3 4" id="KW-0560">Oxidoreductase</keyword>
<dbReference type="EC" id="1.1.1.169" evidence="4"/>
<evidence type="ECO:0000259" key="6">
    <source>
        <dbReference type="Pfam" id="PF08546"/>
    </source>
</evidence>
<sequence>MPTIAVVGVGAIGSATAASFQIMKNATPNDTKVLFCTRRPIQTPILVNTPTGPVHVEGENLTAPPCEPRPVDWLLISTKAYHVEGASTWFPSLLGPNTRIAVIQNGVEQAERFAPYLSAEQQKNLLPVMVDLPAEKREDGSVHQWKWGLFAVPDTPLGAEFKALFENSGANVQLSADWLTTAWKKLCINAAGAISALTGMPNSVIKLPGMEEVSYGIVQETIAAGNAAGAKIEPGYLEEVMVRLKTQPGDGLNSMATDRVAEKEMEVEARNGAVIRAGKRAGVPTPLNSMAVAVLLAMQSKYLGQAK</sequence>
<accession>A0A6A6UKD8</accession>
<dbReference type="NCBIfam" id="TIGR00745">
    <property type="entry name" value="apbA_panE"/>
    <property type="match status" value="1"/>
</dbReference>
<evidence type="ECO:0000313" key="8">
    <source>
        <dbReference type="Proteomes" id="UP000799302"/>
    </source>
</evidence>